<dbReference type="PANTHER" id="PTHR35097">
    <property type="entry name" value="GDSL ESTERASE/LIPASE"/>
    <property type="match status" value="1"/>
</dbReference>
<dbReference type="STRING" id="41875.K8EUA2"/>
<organism evidence="2 3">
    <name type="scientific">Bathycoccus prasinos</name>
    <dbReference type="NCBI Taxonomy" id="41875"/>
    <lineage>
        <taxon>Eukaryota</taxon>
        <taxon>Viridiplantae</taxon>
        <taxon>Chlorophyta</taxon>
        <taxon>Mamiellophyceae</taxon>
        <taxon>Mamiellales</taxon>
        <taxon>Bathycoccaceae</taxon>
        <taxon>Bathycoccus</taxon>
    </lineage>
</organism>
<protein>
    <submittedName>
        <fullName evidence="2">Uncharacterized protein</fullName>
    </submittedName>
</protein>
<name>K8EUA2_9CHLO</name>
<feature type="region of interest" description="Disordered" evidence="1">
    <location>
        <begin position="299"/>
        <end position="318"/>
    </location>
</feature>
<gene>
    <name evidence="2" type="ORF">Bathy04g01880</name>
</gene>
<dbReference type="GeneID" id="19016213"/>
<dbReference type="OrthoDB" id="2017825at2759"/>
<keyword evidence="3" id="KW-1185">Reference proteome</keyword>
<dbReference type="RefSeq" id="XP_007513510.1">
    <property type="nucleotide sequence ID" value="XM_007513448.1"/>
</dbReference>
<dbReference type="Proteomes" id="UP000198341">
    <property type="component" value="Chromosome 4"/>
</dbReference>
<dbReference type="EMBL" id="FO082275">
    <property type="protein sequence ID" value="CCO16035.1"/>
    <property type="molecule type" value="Genomic_DNA"/>
</dbReference>
<reference evidence="2 3" key="1">
    <citation type="submission" date="2011-10" db="EMBL/GenBank/DDBJ databases">
        <authorList>
            <person name="Genoscope - CEA"/>
        </authorList>
    </citation>
    <scope>NUCLEOTIDE SEQUENCE [LARGE SCALE GENOMIC DNA]</scope>
    <source>
        <strain evidence="2 3">RCC 1105</strain>
    </source>
</reference>
<proteinExistence type="predicted"/>
<dbReference type="PANTHER" id="PTHR35097:SF1">
    <property type="entry name" value="GDSL ESTERASE_LIPASE"/>
    <property type="match status" value="1"/>
</dbReference>
<feature type="region of interest" description="Disordered" evidence="1">
    <location>
        <begin position="230"/>
        <end position="256"/>
    </location>
</feature>
<sequence>MVFNKRKEEDEEDREEIDDDDISNLKRLTRDAFSDIKSLREKVHRLETNVQRHSSSSSNSIFHRVKAKVESGFLHPQADENQFNVTASQRVRKGAEMKVNCETHFPKIGHVLTSLFACEGGKLFTEDGQELHAVTLRKLSYKISNAIPSLVPDGVTIRVTPLGFEGRDQFASLSPIQENASLTGFGSTGASYAALGDGDSAVSVGCEVSSDATVNLAMCAGNNTRVDEPTARVIGQGSWRSKRKDNKNKDTNKKNVNYAGALGGSVDANGQKIASVSVAAAIEDVVVSAWVQKDVLGGGGGKSSFSKSKSKRGGGGGGGEDVFEWGVVATKPPSARLKPATATLKDILSPKNLGWGCVFGHSNAVGGEHVELFARVYGDGFQKPSMSLFPGIVINRDERGNFDTAFGMRAHWYL</sequence>
<dbReference type="KEGG" id="bpg:Bathy04g01880"/>
<evidence type="ECO:0000313" key="3">
    <source>
        <dbReference type="Proteomes" id="UP000198341"/>
    </source>
</evidence>
<dbReference type="AlphaFoldDB" id="K8EUA2"/>
<evidence type="ECO:0000313" key="2">
    <source>
        <dbReference type="EMBL" id="CCO16035.1"/>
    </source>
</evidence>
<evidence type="ECO:0000256" key="1">
    <source>
        <dbReference type="SAM" id="MobiDB-lite"/>
    </source>
</evidence>
<accession>K8EUA2</accession>